<dbReference type="RefSeq" id="WP_222981216.1">
    <property type="nucleotide sequence ID" value="NZ_JAINVZ010000025.1"/>
</dbReference>
<keyword evidence="5 7" id="KW-0472">Membrane</keyword>
<feature type="domain" description="Type II secretion system protein GspF" evidence="8">
    <location>
        <begin position="139"/>
        <end position="262"/>
    </location>
</feature>
<keyword evidence="3 7" id="KW-0812">Transmembrane</keyword>
<name>A0ABS7R1R2_9ACTN</name>
<keyword evidence="6" id="KW-0175">Coiled coil</keyword>
<proteinExistence type="predicted"/>
<evidence type="ECO:0000313" key="10">
    <source>
        <dbReference type="Proteomes" id="UP001198565"/>
    </source>
</evidence>
<dbReference type="PANTHER" id="PTHR35007">
    <property type="entry name" value="INTEGRAL MEMBRANE PROTEIN-RELATED"/>
    <property type="match status" value="1"/>
</dbReference>
<evidence type="ECO:0000256" key="3">
    <source>
        <dbReference type="ARBA" id="ARBA00022692"/>
    </source>
</evidence>
<accession>A0ABS7R1R2</accession>
<dbReference type="PANTHER" id="PTHR35007:SF4">
    <property type="entry name" value="CONSERVED TRANSMEMBRANE PROTEIN-RELATED"/>
    <property type="match status" value="1"/>
</dbReference>
<gene>
    <name evidence="9" type="ORF">K7472_27165</name>
</gene>
<evidence type="ECO:0000259" key="8">
    <source>
        <dbReference type="Pfam" id="PF00482"/>
    </source>
</evidence>
<dbReference type="Pfam" id="PF00482">
    <property type="entry name" value="T2SSF"/>
    <property type="match status" value="1"/>
</dbReference>
<organism evidence="9 10">
    <name type="scientific">Streptantibioticus parmotrematis</name>
    <dbReference type="NCBI Taxonomy" id="2873249"/>
    <lineage>
        <taxon>Bacteria</taxon>
        <taxon>Bacillati</taxon>
        <taxon>Actinomycetota</taxon>
        <taxon>Actinomycetes</taxon>
        <taxon>Kitasatosporales</taxon>
        <taxon>Streptomycetaceae</taxon>
        <taxon>Streptantibioticus</taxon>
    </lineage>
</organism>
<feature type="transmembrane region" description="Helical" evidence="7">
    <location>
        <begin position="6"/>
        <end position="23"/>
    </location>
</feature>
<evidence type="ECO:0000256" key="6">
    <source>
        <dbReference type="SAM" id="Coils"/>
    </source>
</evidence>
<dbReference type="EMBL" id="JAINVZ010000025">
    <property type="protein sequence ID" value="MBY8888495.1"/>
    <property type="molecule type" value="Genomic_DNA"/>
</dbReference>
<dbReference type="Proteomes" id="UP001198565">
    <property type="component" value="Unassembled WGS sequence"/>
</dbReference>
<protein>
    <submittedName>
        <fullName evidence="9">Type II secretion system F family protein</fullName>
    </submittedName>
</protein>
<evidence type="ECO:0000256" key="4">
    <source>
        <dbReference type="ARBA" id="ARBA00022989"/>
    </source>
</evidence>
<evidence type="ECO:0000256" key="5">
    <source>
        <dbReference type="ARBA" id="ARBA00023136"/>
    </source>
</evidence>
<comment type="subcellular location">
    <subcellularLocation>
        <location evidence="1">Cell membrane</location>
        <topology evidence="1">Multi-pass membrane protein</topology>
    </subcellularLocation>
</comment>
<keyword evidence="4 7" id="KW-1133">Transmembrane helix</keyword>
<keyword evidence="2" id="KW-1003">Cell membrane</keyword>
<comment type="caution">
    <text evidence="9">The sequence shown here is derived from an EMBL/GenBank/DDBJ whole genome shotgun (WGS) entry which is preliminary data.</text>
</comment>
<feature type="transmembrane region" description="Helical" evidence="7">
    <location>
        <begin position="275"/>
        <end position="298"/>
    </location>
</feature>
<evidence type="ECO:0000256" key="1">
    <source>
        <dbReference type="ARBA" id="ARBA00004651"/>
    </source>
</evidence>
<feature type="transmembrane region" description="Helical" evidence="7">
    <location>
        <begin position="250"/>
        <end position="269"/>
    </location>
</feature>
<feature type="coiled-coil region" evidence="6">
    <location>
        <begin position="222"/>
        <end position="249"/>
    </location>
</feature>
<keyword evidence="10" id="KW-1185">Reference proteome</keyword>
<evidence type="ECO:0000256" key="2">
    <source>
        <dbReference type="ARBA" id="ARBA00022475"/>
    </source>
</evidence>
<evidence type="ECO:0000256" key="7">
    <source>
        <dbReference type="SAM" id="Phobius"/>
    </source>
</evidence>
<reference evidence="9 10" key="1">
    <citation type="submission" date="2021-08" db="EMBL/GenBank/DDBJ databases">
        <title>Streptomyces sp. PTM05 isolated from lichen.</title>
        <authorList>
            <person name="Somphong A."/>
            <person name="Phongsopitanun W."/>
            <person name="Tanasupawat S."/>
        </authorList>
    </citation>
    <scope>NUCLEOTIDE SEQUENCE [LARGE SCALE GENOMIC DNA]</scope>
    <source>
        <strain evidence="9 10">Ptm05</strain>
    </source>
</reference>
<dbReference type="InterPro" id="IPR018076">
    <property type="entry name" value="T2SS_GspF_dom"/>
</dbReference>
<evidence type="ECO:0000313" key="9">
    <source>
        <dbReference type="EMBL" id="MBY8888495.1"/>
    </source>
</evidence>
<sequence length="310" mass="32000">MGVELVAVWCGVLCAAATVWWLHRQDEAVRRARLMFAEAGAHADVPQAGARWRACRARTLAVLERGRGWAEKRLGTRIGREALCVPTGLVLSVPAHSPVPALAGLLAAVGLGRQLRSRERRLRAEGWRDAIAGLCGAVAGELRAGRPPEVVLAEAVERLRAPGGPDGAHDALTPLLAAARFGGDVPVALRRAAGMPGAEGLAGAAACWEVAADGGSGLADGLDRVAAALRAERDQREDLRAQLAGSKATAAMLALLPGFGLLLGCAMGADPFRVLLRTAAGLGCLLVGGALETAGLVWTARIVRAAEEGT</sequence>